<dbReference type="Gene3D" id="3.40.50.150">
    <property type="entry name" value="Vaccinia Virus protein VP39"/>
    <property type="match status" value="1"/>
</dbReference>
<dbReference type="RefSeq" id="WP_132614273.1">
    <property type="nucleotide sequence ID" value="NZ_SMKQ01000052.1"/>
</dbReference>
<keyword evidence="6" id="KW-1185">Reference proteome</keyword>
<evidence type="ECO:0000259" key="4">
    <source>
        <dbReference type="Pfam" id="PF13649"/>
    </source>
</evidence>
<evidence type="ECO:0000313" key="6">
    <source>
        <dbReference type="Proteomes" id="UP000295302"/>
    </source>
</evidence>
<evidence type="ECO:0000256" key="2">
    <source>
        <dbReference type="ARBA" id="ARBA00022679"/>
    </source>
</evidence>
<dbReference type="InterPro" id="IPR029063">
    <property type="entry name" value="SAM-dependent_MTases_sf"/>
</dbReference>
<dbReference type="AlphaFoldDB" id="A0A4R4YQZ1"/>
<evidence type="ECO:0000256" key="1">
    <source>
        <dbReference type="ARBA" id="ARBA00022603"/>
    </source>
</evidence>
<feature type="domain" description="Methyltransferase" evidence="4">
    <location>
        <begin position="52"/>
        <end position="145"/>
    </location>
</feature>
<keyword evidence="1 5" id="KW-0489">Methyltransferase</keyword>
<dbReference type="Pfam" id="PF13649">
    <property type="entry name" value="Methyltransf_25"/>
    <property type="match status" value="1"/>
</dbReference>
<name>A0A4R4YQZ1_9ACTN</name>
<sequence length="220" mass="23766">MPASELASIAAYWNESADAFDDEADHGLRDPRVNAAWAQRLTDWLPDSPADVLDLGCGTGSLTLLMAQQGHRPAGVDLSPRMIELATRKLSSAGFAVPFMVGDAGDPPAAVGGPFDAIVVRHLVWTLPAPAEALARWLSLLRPGGRLVLVEGRWQTSAEAGTYTPGSPKLPWFGGVTAARLIETLERLADVVDTEYLTDPTLWGRTIQDERYVVIARPKR</sequence>
<dbReference type="Proteomes" id="UP000295302">
    <property type="component" value="Unassembled WGS sequence"/>
</dbReference>
<proteinExistence type="predicted"/>
<dbReference type="PANTHER" id="PTHR43464:SF19">
    <property type="entry name" value="UBIQUINONE BIOSYNTHESIS O-METHYLTRANSFERASE, MITOCHONDRIAL"/>
    <property type="match status" value="1"/>
</dbReference>
<accession>A0A4R4YQZ1</accession>
<protein>
    <submittedName>
        <fullName evidence="5">Class I SAM-dependent methyltransferase</fullName>
    </submittedName>
</protein>
<dbReference type="SUPFAM" id="SSF53335">
    <property type="entry name" value="S-adenosyl-L-methionine-dependent methyltransferases"/>
    <property type="match status" value="1"/>
</dbReference>
<evidence type="ECO:0000256" key="3">
    <source>
        <dbReference type="ARBA" id="ARBA00022691"/>
    </source>
</evidence>
<organism evidence="5 6">
    <name type="scientific">Nonomuraea terrae</name>
    <dbReference type="NCBI Taxonomy" id="2530383"/>
    <lineage>
        <taxon>Bacteria</taxon>
        <taxon>Bacillati</taxon>
        <taxon>Actinomycetota</taxon>
        <taxon>Actinomycetes</taxon>
        <taxon>Streptosporangiales</taxon>
        <taxon>Streptosporangiaceae</taxon>
        <taxon>Nonomuraea</taxon>
    </lineage>
</organism>
<dbReference type="EMBL" id="SMKQ01000052">
    <property type="protein sequence ID" value="TDD47030.1"/>
    <property type="molecule type" value="Genomic_DNA"/>
</dbReference>
<reference evidence="5 6" key="1">
    <citation type="submission" date="2019-03" db="EMBL/GenBank/DDBJ databases">
        <title>Draft genome sequences of novel Actinobacteria.</title>
        <authorList>
            <person name="Sahin N."/>
            <person name="Ay H."/>
            <person name="Saygin H."/>
        </authorList>
    </citation>
    <scope>NUCLEOTIDE SEQUENCE [LARGE SCALE GENOMIC DNA]</scope>
    <source>
        <strain evidence="5 6">CH32</strain>
    </source>
</reference>
<dbReference type="PANTHER" id="PTHR43464">
    <property type="entry name" value="METHYLTRANSFERASE"/>
    <property type="match status" value="1"/>
</dbReference>
<dbReference type="OrthoDB" id="21342at2"/>
<dbReference type="CDD" id="cd02440">
    <property type="entry name" value="AdoMet_MTases"/>
    <property type="match status" value="1"/>
</dbReference>
<comment type="caution">
    <text evidence="5">The sequence shown here is derived from an EMBL/GenBank/DDBJ whole genome shotgun (WGS) entry which is preliminary data.</text>
</comment>
<dbReference type="GO" id="GO:0032259">
    <property type="term" value="P:methylation"/>
    <property type="evidence" value="ECO:0007669"/>
    <property type="project" value="UniProtKB-KW"/>
</dbReference>
<dbReference type="GO" id="GO:0008168">
    <property type="term" value="F:methyltransferase activity"/>
    <property type="evidence" value="ECO:0007669"/>
    <property type="project" value="UniProtKB-KW"/>
</dbReference>
<evidence type="ECO:0000313" key="5">
    <source>
        <dbReference type="EMBL" id="TDD47030.1"/>
    </source>
</evidence>
<keyword evidence="3" id="KW-0949">S-adenosyl-L-methionine</keyword>
<dbReference type="InterPro" id="IPR041698">
    <property type="entry name" value="Methyltransf_25"/>
</dbReference>
<keyword evidence="2 5" id="KW-0808">Transferase</keyword>
<gene>
    <name evidence="5" type="ORF">E1286_18875</name>
</gene>